<dbReference type="SMART" id="SM00320">
    <property type="entry name" value="WD40"/>
    <property type="match status" value="8"/>
</dbReference>
<evidence type="ECO:0000256" key="4">
    <source>
        <dbReference type="SAM" id="MobiDB-lite"/>
    </source>
</evidence>
<evidence type="ECO:0000313" key="5">
    <source>
        <dbReference type="EMBL" id="CDG70146.1"/>
    </source>
</evidence>
<dbReference type="OrthoDB" id="6767826at2759"/>
<dbReference type="PANTHER" id="PTHR19857">
    <property type="entry name" value="MITOCHONDRIAL DIVISION PROTEIN 1-RELATED"/>
    <property type="match status" value="1"/>
</dbReference>
<dbReference type="EMBL" id="HAAD01003914">
    <property type="protein sequence ID" value="CDG70146.1"/>
    <property type="molecule type" value="mRNA"/>
</dbReference>
<feature type="repeat" description="WD" evidence="3">
    <location>
        <begin position="409"/>
        <end position="450"/>
    </location>
</feature>
<dbReference type="AlphaFoldDB" id="T2MDL7"/>
<gene>
    <name evidence="5" type="primary">AAMP</name>
</gene>
<dbReference type="PROSITE" id="PS50082">
    <property type="entry name" value="WD_REPEATS_2"/>
    <property type="match status" value="4"/>
</dbReference>
<feature type="compositionally biased region" description="Basic and acidic residues" evidence="4">
    <location>
        <begin position="1"/>
        <end position="17"/>
    </location>
</feature>
<name>T2MDL7_HYDVU</name>
<dbReference type="PANTHER" id="PTHR19857:SF8">
    <property type="entry name" value="ANGIO-ASSOCIATED MIGRATORY CELL PROTEIN"/>
    <property type="match status" value="1"/>
</dbReference>
<keyword evidence="2" id="KW-0677">Repeat</keyword>
<organism evidence="5">
    <name type="scientific">Hydra vulgaris</name>
    <name type="common">Hydra</name>
    <name type="synonym">Hydra attenuata</name>
    <dbReference type="NCBI Taxonomy" id="6087"/>
    <lineage>
        <taxon>Eukaryota</taxon>
        <taxon>Metazoa</taxon>
        <taxon>Cnidaria</taxon>
        <taxon>Hydrozoa</taxon>
        <taxon>Hydroidolina</taxon>
        <taxon>Anthoathecata</taxon>
        <taxon>Aplanulata</taxon>
        <taxon>Hydridae</taxon>
        <taxon>Hydra</taxon>
    </lineage>
</organism>
<feature type="repeat" description="WD" evidence="3">
    <location>
        <begin position="239"/>
        <end position="280"/>
    </location>
</feature>
<feature type="region of interest" description="Disordered" evidence="4">
    <location>
        <begin position="1"/>
        <end position="31"/>
    </location>
</feature>
<dbReference type="SUPFAM" id="SSF50978">
    <property type="entry name" value="WD40 repeat-like"/>
    <property type="match status" value="1"/>
</dbReference>
<keyword evidence="1 3" id="KW-0853">WD repeat</keyword>
<dbReference type="InterPro" id="IPR015943">
    <property type="entry name" value="WD40/YVTN_repeat-like_dom_sf"/>
</dbReference>
<dbReference type="InterPro" id="IPR001680">
    <property type="entry name" value="WD40_rpt"/>
</dbReference>
<dbReference type="Pfam" id="PF00400">
    <property type="entry name" value="WD40"/>
    <property type="match status" value="3"/>
</dbReference>
<evidence type="ECO:0000256" key="2">
    <source>
        <dbReference type="ARBA" id="ARBA00022737"/>
    </source>
</evidence>
<dbReference type="InterPro" id="IPR051179">
    <property type="entry name" value="WD_repeat_multifunction"/>
</dbReference>
<feature type="repeat" description="WD" evidence="3">
    <location>
        <begin position="197"/>
        <end position="238"/>
    </location>
</feature>
<feature type="non-terminal residue" evidence="5">
    <location>
        <position position="1"/>
    </location>
</feature>
<dbReference type="Gene3D" id="2.130.10.10">
    <property type="entry name" value="YVTN repeat-like/Quinoprotein amine dehydrogenase"/>
    <property type="match status" value="1"/>
</dbReference>
<reference evidence="5" key="1">
    <citation type="journal article" date="2013" name="Genome Biol. Evol.">
        <title>Punctuated emergences of genetic and phenotypic innovations in eumetazoan, bilaterian, euteleostome, and hominidae ancestors.</title>
        <authorList>
            <person name="Wenger Y."/>
            <person name="Galliot B."/>
        </authorList>
    </citation>
    <scope>NUCLEOTIDE SEQUENCE</scope>
    <source>
        <tissue evidence="5">Whole animals</tissue>
    </source>
</reference>
<dbReference type="CDD" id="cd00200">
    <property type="entry name" value="WD40"/>
    <property type="match status" value="1"/>
</dbReference>
<evidence type="ECO:0000256" key="1">
    <source>
        <dbReference type="ARBA" id="ARBA00022574"/>
    </source>
</evidence>
<proteinExistence type="evidence at transcript level"/>
<dbReference type="PROSITE" id="PS50294">
    <property type="entry name" value="WD_REPEATS_REGION"/>
    <property type="match status" value="1"/>
</dbReference>
<dbReference type="InterPro" id="IPR036322">
    <property type="entry name" value="WD40_repeat_dom_sf"/>
</dbReference>
<sequence length="524" mass="58204">MMGVDKNEEKHQTEMAKKQKKINQHQKETLQEKEKKIIDENLLSSLDVAKISDPSTSLIIIPAITNLGENPNNYNVSYSSIRRARQKSRKNFSENLKETYKTDKPLFVHWEGKLLKDIVCNELPVLISGSGDNQLLGVPKLDHGTGKEFENAVHQLVIEWNLTDNVKGFEEAMDDLDVEDDSYIESDYVKDDAKIVFSKHEGSVFCVGFSNNGNFAISGGEDDKAFVWSVHDGEIVYNCIGHKDSVISCGFSSDDKYFMTADMSGGIIVWNTQDGKQVWEFSCSDLEWCKWHTSIHVLLAGAESGEIYMWKIPGGDCKIYQGNSLKATTSKLLDNGKELLVGYGDGTLKLWDLKSATAIFSYHDDECSVLSVASQKSGKLLACGLSNGKTKLFSAESRKLVCTLKTFWPNDETKAVESIAFSPSDEYIACAILGGSLEVWDISTQRLRYECAHPSGLSKIFWDSSDVIIASTLGGEIKQYEGKSGGLIKELNGSYCSILDFAINKQETLIITGGDDHTARIFEK</sequence>
<accession>T2MDL7</accession>
<feature type="repeat" description="WD" evidence="3">
    <location>
        <begin position="320"/>
        <end position="361"/>
    </location>
</feature>
<evidence type="ECO:0000256" key="3">
    <source>
        <dbReference type="PROSITE-ProRule" id="PRU00221"/>
    </source>
</evidence>
<protein>
    <submittedName>
        <fullName evidence="5">Angio-associated migratory cell protein</fullName>
    </submittedName>
</protein>